<evidence type="ECO:0000256" key="2">
    <source>
        <dbReference type="ARBA" id="ARBA00005190"/>
    </source>
</evidence>
<dbReference type="OrthoDB" id="6278781at2759"/>
<dbReference type="GO" id="GO:0005739">
    <property type="term" value="C:mitochondrion"/>
    <property type="evidence" value="ECO:0007669"/>
    <property type="project" value="TreeGrafter"/>
</dbReference>
<dbReference type="FunFam" id="3.30.420.40:FF:000102">
    <property type="entry name" value="Putative glycerol kinase 5"/>
    <property type="match status" value="1"/>
</dbReference>
<evidence type="ECO:0000256" key="14">
    <source>
        <dbReference type="RuleBase" id="RU003733"/>
    </source>
</evidence>
<dbReference type="OMA" id="TFLTWNH"/>
<protein>
    <recommendedName>
        <fullName evidence="13">Glycerol kinase 5</fullName>
        <ecNumber evidence="4">2.7.1.30</ecNumber>
    </recommendedName>
    <alternativeName>
        <fullName evidence="11">ATP:glycerol 3-phosphotransferase 5</fullName>
    </alternativeName>
</protein>
<evidence type="ECO:0000256" key="8">
    <source>
        <dbReference type="ARBA" id="ARBA00022777"/>
    </source>
</evidence>
<keyword evidence="18" id="KW-1185">Reference proteome</keyword>
<dbReference type="Pfam" id="PF00370">
    <property type="entry name" value="FGGY_N"/>
    <property type="match status" value="1"/>
</dbReference>
<evidence type="ECO:0000259" key="16">
    <source>
        <dbReference type="Pfam" id="PF02782"/>
    </source>
</evidence>
<keyword evidence="9" id="KW-0319">Glycerol metabolism</keyword>
<dbReference type="InterPro" id="IPR043129">
    <property type="entry name" value="ATPase_NBD"/>
</dbReference>
<dbReference type="InterPro" id="IPR000577">
    <property type="entry name" value="Carb_kinase_FGGY"/>
</dbReference>
<feature type="domain" description="Carbohydrate kinase FGGY N-terminal" evidence="15">
    <location>
        <begin position="11"/>
        <end position="273"/>
    </location>
</feature>
<accession>A0A8I6S3H6</accession>
<name>A0A8I6S3H6_CIMLE</name>
<comment type="function">
    <text evidence="12">Skin-specific kinase that plays a key role in glycerol metabolism, catalyzing its phosphorylation to produce sn-glycerol 3-phosphate. Involved in skin-specific regulation of sterol regulatory element-binding protein (SREBP) processing and lipid biosynthesis.</text>
</comment>
<evidence type="ECO:0000256" key="9">
    <source>
        <dbReference type="ARBA" id="ARBA00022798"/>
    </source>
</evidence>
<evidence type="ECO:0000256" key="4">
    <source>
        <dbReference type="ARBA" id="ARBA00012099"/>
    </source>
</evidence>
<dbReference type="InterPro" id="IPR018485">
    <property type="entry name" value="FGGY_C"/>
</dbReference>
<keyword evidence="10" id="KW-0067">ATP-binding</keyword>
<dbReference type="PANTHER" id="PTHR10196">
    <property type="entry name" value="SUGAR KINASE"/>
    <property type="match status" value="1"/>
</dbReference>
<dbReference type="KEGG" id="clec:106670503"/>
<dbReference type="Proteomes" id="UP000494040">
    <property type="component" value="Unassembled WGS sequence"/>
</dbReference>
<evidence type="ECO:0000256" key="3">
    <source>
        <dbReference type="ARBA" id="ARBA00009156"/>
    </source>
</evidence>
<dbReference type="GO" id="GO:0046167">
    <property type="term" value="P:glycerol-3-phosphate biosynthetic process"/>
    <property type="evidence" value="ECO:0007669"/>
    <property type="project" value="TreeGrafter"/>
</dbReference>
<dbReference type="PANTHER" id="PTHR10196:SF68">
    <property type="entry name" value="GLYCEROL KINASE 5-RELATED"/>
    <property type="match status" value="1"/>
</dbReference>
<reference evidence="17" key="1">
    <citation type="submission" date="2022-01" db="UniProtKB">
        <authorList>
            <consortium name="EnsemblMetazoa"/>
        </authorList>
    </citation>
    <scope>IDENTIFICATION</scope>
</reference>
<dbReference type="PIRSF" id="PIRSF000538">
    <property type="entry name" value="GlpK"/>
    <property type="match status" value="1"/>
</dbReference>
<dbReference type="GO" id="GO:0006641">
    <property type="term" value="P:triglyceride metabolic process"/>
    <property type="evidence" value="ECO:0007669"/>
    <property type="project" value="TreeGrafter"/>
</dbReference>
<dbReference type="Gene3D" id="3.30.420.40">
    <property type="match status" value="2"/>
</dbReference>
<organism evidence="17 18">
    <name type="scientific">Cimex lectularius</name>
    <name type="common">Bed bug</name>
    <name type="synonym">Acanthia lectularia</name>
    <dbReference type="NCBI Taxonomy" id="79782"/>
    <lineage>
        <taxon>Eukaryota</taxon>
        <taxon>Metazoa</taxon>
        <taxon>Ecdysozoa</taxon>
        <taxon>Arthropoda</taxon>
        <taxon>Hexapoda</taxon>
        <taxon>Insecta</taxon>
        <taxon>Pterygota</taxon>
        <taxon>Neoptera</taxon>
        <taxon>Paraneoptera</taxon>
        <taxon>Hemiptera</taxon>
        <taxon>Heteroptera</taxon>
        <taxon>Panheteroptera</taxon>
        <taxon>Cimicomorpha</taxon>
        <taxon>Cimicidae</taxon>
        <taxon>Cimex</taxon>
    </lineage>
</organism>
<keyword evidence="7" id="KW-0547">Nucleotide-binding</keyword>
<dbReference type="GO" id="GO:0004370">
    <property type="term" value="F:glycerol kinase activity"/>
    <property type="evidence" value="ECO:0007669"/>
    <property type="project" value="UniProtKB-EC"/>
</dbReference>
<dbReference type="GO" id="GO:0005524">
    <property type="term" value="F:ATP binding"/>
    <property type="evidence" value="ECO:0007669"/>
    <property type="project" value="UniProtKB-KW"/>
</dbReference>
<dbReference type="PROSITE" id="PS00445">
    <property type="entry name" value="FGGY_KINASES_2"/>
    <property type="match status" value="1"/>
</dbReference>
<evidence type="ECO:0000313" key="18">
    <source>
        <dbReference type="Proteomes" id="UP000494040"/>
    </source>
</evidence>
<evidence type="ECO:0000256" key="5">
    <source>
        <dbReference type="ARBA" id="ARBA00022490"/>
    </source>
</evidence>
<keyword evidence="6 14" id="KW-0808">Transferase</keyword>
<feature type="domain" description="Carbohydrate kinase FGGY C-terminal" evidence="16">
    <location>
        <begin position="283"/>
        <end position="470"/>
    </location>
</feature>
<dbReference type="InterPro" id="IPR018483">
    <property type="entry name" value="Carb_kinase_FGGY_CS"/>
</dbReference>
<dbReference type="InterPro" id="IPR037444">
    <property type="entry name" value="GK5"/>
</dbReference>
<evidence type="ECO:0000259" key="15">
    <source>
        <dbReference type="Pfam" id="PF00370"/>
    </source>
</evidence>
<keyword evidence="8 14" id="KW-0418">Kinase</keyword>
<evidence type="ECO:0000256" key="13">
    <source>
        <dbReference type="ARBA" id="ARBA00047192"/>
    </source>
</evidence>
<proteinExistence type="inferred from homology"/>
<dbReference type="Pfam" id="PF02782">
    <property type="entry name" value="FGGY_C"/>
    <property type="match status" value="1"/>
</dbReference>
<dbReference type="InterPro" id="IPR018484">
    <property type="entry name" value="FGGY_N"/>
</dbReference>
<evidence type="ECO:0000256" key="7">
    <source>
        <dbReference type="ARBA" id="ARBA00022741"/>
    </source>
</evidence>
<comment type="pathway">
    <text evidence="2">Polyol metabolism; glycerol degradation via glycerol kinase pathway; sn-glycerol 3-phosphate from glycerol: step 1/1.</text>
</comment>
<sequence length="524" mass="57768">MEPDFPQEMFIGALDIGTSNVRFFIIDVNGNIKGSDSSSVELLYPKPGYVEIDPTSLWNQIVNVMTSAIKKTEINVSQIKSLGISCQRCTFVTWNRLTNVPYHKFITWKDIRADEMVKNLNSSYTMKCLRGVSKALYTLSRSKRFLAGSVLKLMNVQVTVRLLWVLKNIPGLSEDAVAGNVAFGTIDTWLLHKFTEGKIHLTDVSNASATGLFDPFTMCWADWAIKLFNIPIKMLPTVVDSAGDHFREISPSILGHAIPIRSVVADQSASLYGSCCFSEGDLKVTLGTGTFLNVNTGSVPHASVAGLYPVVGWRYKDELVYLAEGASNDTGTVIKWAQQMGFIEDLDECSSVAASLTDNDGVFFIPAFGGLQAPINDAQASAGFIGVKPTSKKEHLLRAILESIVFRVVLLYDAFKRETNYGASLIRVDGGVSQNDFIMQVLADLTGLKVERPPIADMSGMGAAYLAGLASGVWNGKSDFCKMRRNCHLFSPNNTPKDEELIVKRKKSFELWRGALTRFLAWYK</sequence>
<dbReference type="AlphaFoldDB" id="A0A8I6S3H6"/>
<dbReference type="CDD" id="cd07793">
    <property type="entry name" value="ASKHA_NBD_FGGY_GK5-like"/>
    <property type="match status" value="1"/>
</dbReference>
<dbReference type="GeneID" id="106670503"/>
<evidence type="ECO:0000256" key="1">
    <source>
        <dbReference type="ARBA" id="ARBA00004496"/>
    </source>
</evidence>
<dbReference type="RefSeq" id="XP_014256421.1">
    <property type="nucleotide sequence ID" value="XM_014400935.2"/>
</dbReference>
<dbReference type="FunFam" id="3.30.420.40:FF:000104">
    <property type="entry name" value="putative glycerol kinase 5"/>
    <property type="match status" value="1"/>
</dbReference>
<keyword evidence="5" id="KW-0963">Cytoplasm</keyword>
<evidence type="ECO:0000256" key="10">
    <source>
        <dbReference type="ARBA" id="ARBA00022840"/>
    </source>
</evidence>
<dbReference type="EnsemblMetazoa" id="XM_014400935.2">
    <property type="protein sequence ID" value="XP_014256421.1"/>
    <property type="gene ID" value="LOC106670503"/>
</dbReference>
<comment type="subcellular location">
    <subcellularLocation>
        <location evidence="1">Cytoplasm</location>
    </subcellularLocation>
</comment>
<evidence type="ECO:0000256" key="6">
    <source>
        <dbReference type="ARBA" id="ARBA00022679"/>
    </source>
</evidence>
<dbReference type="EC" id="2.7.1.30" evidence="4"/>
<dbReference type="SUPFAM" id="SSF53067">
    <property type="entry name" value="Actin-like ATPase domain"/>
    <property type="match status" value="2"/>
</dbReference>
<comment type="similarity">
    <text evidence="3 14">Belongs to the FGGY kinase family.</text>
</comment>
<evidence type="ECO:0000256" key="11">
    <source>
        <dbReference type="ARBA" id="ARBA00033026"/>
    </source>
</evidence>
<evidence type="ECO:0000313" key="17">
    <source>
        <dbReference type="EnsemblMetazoa" id="XP_014256421.1"/>
    </source>
</evidence>
<evidence type="ECO:0000256" key="12">
    <source>
        <dbReference type="ARBA" id="ARBA00045165"/>
    </source>
</evidence>
<dbReference type="UniPathway" id="UPA00618">
    <property type="reaction ID" value="UER00672"/>
</dbReference>
<dbReference type="GO" id="GO:0019563">
    <property type="term" value="P:glycerol catabolic process"/>
    <property type="evidence" value="ECO:0007669"/>
    <property type="project" value="UniProtKB-UniPathway"/>
</dbReference>